<dbReference type="OrthoDB" id="9809206at2"/>
<accession>F9Z3E7</accession>
<gene>
    <name evidence="1" type="ordered locus">Odosp_2616</name>
</gene>
<keyword evidence="2" id="KW-1185">Reference proteome</keyword>
<reference evidence="1 2" key="1">
    <citation type="journal article" date="2011" name="Stand. Genomic Sci.">
        <title>Complete genome sequence of Odoribacter splanchnicus type strain (1651/6).</title>
        <authorList>
            <consortium name="US DOE Joint Genome Institute (JGI-PGF)"/>
            <person name="Goker M."/>
            <person name="Gronow S."/>
            <person name="Zeytun A."/>
            <person name="Nolan M."/>
            <person name="Lucas S."/>
            <person name="Lapidus A."/>
            <person name="Hammon N."/>
            <person name="Deshpande S."/>
            <person name="Cheng J.F."/>
            <person name="Pitluck S."/>
            <person name="Liolios K."/>
            <person name="Pagani I."/>
            <person name="Ivanova N."/>
            <person name="Mavromatis K."/>
            <person name="Ovchinikova G."/>
            <person name="Pati A."/>
            <person name="Tapia R."/>
            <person name="Han C."/>
            <person name="Goodwin L."/>
            <person name="Chen A."/>
            <person name="Palaniappan K."/>
            <person name="Land M."/>
            <person name="Hauser L."/>
            <person name="Jeffries C.D."/>
            <person name="Brambilla E.M."/>
            <person name="Rohde M."/>
            <person name="Detter J.C."/>
            <person name="Woyke T."/>
            <person name="Bristow J."/>
            <person name="Markowitz V."/>
            <person name="Hugenholtz P."/>
            <person name="Eisen J.A."/>
            <person name="Kyrpides N.C."/>
            <person name="Klenk H.P."/>
        </authorList>
    </citation>
    <scope>NUCLEOTIDE SEQUENCE [LARGE SCALE GENOMIC DNA]</scope>
    <source>
        <strain evidence="2">ATCC 29572 / DSM 20712 / JCM 15291 / NCTC 10825 / 1651/6</strain>
    </source>
</reference>
<dbReference type="Proteomes" id="UP000006657">
    <property type="component" value="Chromosome"/>
</dbReference>
<dbReference type="STRING" id="709991.Odosp_2616"/>
<protein>
    <submittedName>
        <fullName evidence="1">Uncharacterized protein</fullName>
    </submittedName>
</protein>
<organism evidence="1 2">
    <name type="scientific">Odoribacter splanchnicus (strain ATCC 29572 / DSM 20712 / CIP 104287 / JCM 15291 / NCTC 10825 / 1651/6)</name>
    <name type="common">Bacteroides splanchnicus</name>
    <dbReference type="NCBI Taxonomy" id="709991"/>
    <lineage>
        <taxon>Bacteria</taxon>
        <taxon>Pseudomonadati</taxon>
        <taxon>Bacteroidota</taxon>
        <taxon>Bacteroidia</taxon>
        <taxon>Bacteroidales</taxon>
        <taxon>Odoribacteraceae</taxon>
        <taxon>Odoribacter</taxon>
    </lineage>
</organism>
<evidence type="ECO:0000313" key="1">
    <source>
        <dbReference type="EMBL" id="ADY33596.1"/>
    </source>
</evidence>
<dbReference type="PaxDb" id="709991-Odosp_2616"/>
<dbReference type="BioCyc" id="OSPL709991:G1GRN-2663-MONOMER"/>
<name>F9Z3E7_ODOSD</name>
<evidence type="ECO:0000313" key="2">
    <source>
        <dbReference type="Proteomes" id="UP000006657"/>
    </source>
</evidence>
<dbReference type="GeneID" id="61275841"/>
<dbReference type="AlphaFoldDB" id="F9Z3E7"/>
<dbReference type="HOGENOM" id="CLU_2220490_0_0_10"/>
<dbReference type="KEGG" id="osp:Odosp_2616"/>
<dbReference type="RefSeq" id="WP_013612789.1">
    <property type="nucleotide sequence ID" value="NC_015160.1"/>
</dbReference>
<dbReference type="EMBL" id="CP002544">
    <property type="protein sequence ID" value="ADY33596.1"/>
    <property type="molecule type" value="Genomic_DNA"/>
</dbReference>
<sequence length="106" mass="12429">MINLTKHSVNGKISVKSLVKTFDEYQAKEKELANKMFHLRGVFPRPEEYIELRNEMAQVKTTLSDLRNCLKIYCRYGNINGKEVINDCEFTPPDDWKKAERVFDTV</sequence>
<proteinExistence type="predicted"/>